<accession>A0AAE0PB68</accession>
<dbReference type="InterPro" id="IPR017996">
    <property type="entry name" value="MRJP/yellow-related"/>
</dbReference>
<comment type="subcellular location">
    <subcellularLocation>
        <location evidence="1">Secreted</location>
    </subcellularLocation>
</comment>
<organism evidence="5 6">
    <name type="scientific">Sordaria brevicollis</name>
    <dbReference type="NCBI Taxonomy" id="83679"/>
    <lineage>
        <taxon>Eukaryota</taxon>
        <taxon>Fungi</taxon>
        <taxon>Dikarya</taxon>
        <taxon>Ascomycota</taxon>
        <taxon>Pezizomycotina</taxon>
        <taxon>Sordariomycetes</taxon>
        <taxon>Sordariomycetidae</taxon>
        <taxon>Sordariales</taxon>
        <taxon>Sordariaceae</taxon>
        <taxon>Sordaria</taxon>
    </lineage>
</organism>
<dbReference type="GO" id="GO:0005576">
    <property type="term" value="C:extracellular region"/>
    <property type="evidence" value="ECO:0007669"/>
    <property type="project" value="UniProtKB-SubCell"/>
</dbReference>
<evidence type="ECO:0000313" key="5">
    <source>
        <dbReference type="EMBL" id="KAK3396686.1"/>
    </source>
</evidence>
<evidence type="ECO:0000256" key="3">
    <source>
        <dbReference type="ARBA" id="ARBA00022525"/>
    </source>
</evidence>
<keyword evidence="6" id="KW-1185">Reference proteome</keyword>
<dbReference type="Gene3D" id="2.120.10.30">
    <property type="entry name" value="TolB, C-terminal domain"/>
    <property type="match status" value="1"/>
</dbReference>
<comment type="similarity">
    <text evidence="2">Belongs to the major royal jelly protein family.</text>
</comment>
<sequence>MARLTTFSFLLLQTLGLSPTVNANTHNHANNHENFTFPSDPSVSGAPLEIIHAYFGQWPTGIAVSQSGRMFSNFPGGLDPANVNNGSNGVFTVGELVSPNTEKAYPSLEMNTPPCSGGAIDLTDPENPVGCGSAEHLVAVQSVVVDPKDRLWILDTGRPMYTFDNGSVILLPSSYGGPKLVGVDLTTDTVFMQVLFPEKVALPGDTYLNDVRFDLRSNVTSSGQGVAYITDSSSTGQNGIIVADLGTGESWRKLERHASVLPEEKFLPFVWGEPLYYVEDPGHPLSGNLTTTPPPGYIPMGSDGIAISADGETLFYCPLSSRRLYSVPTSLLLRRDDAADTELTEAVVDHGETGQSDGMETDSNGIIYKGNNEANAVVAFNPKTGTTQTVVRDPRIGWVDTLSVAEDGYLESGDGRKRPFGLFRVPLLEGATKVGPSYEA</sequence>
<feature type="chain" id="PRO_5042287536" evidence="4">
    <location>
        <begin position="24"/>
        <end position="440"/>
    </location>
</feature>
<feature type="signal peptide" evidence="4">
    <location>
        <begin position="1"/>
        <end position="23"/>
    </location>
</feature>
<evidence type="ECO:0000313" key="6">
    <source>
        <dbReference type="Proteomes" id="UP001281003"/>
    </source>
</evidence>
<gene>
    <name evidence="5" type="ORF">B0T20DRAFT_481660</name>
</gene>
<evidence type="ECO:0000256" key="2">
    <source>
        <dbReference type="ARBA" id="ARBA00009127"/>
    </source>
</evidence>
<protein>
    <submittedName>
        <fullName evidence="5">Major royal jelly protein-domain-containing protein</fullName>
    </submittedName>
</protein>
<comment type="caution">
    <text evidence="5">The sequence shown here is derived from an EMBL/GenBank/DDBJ whole genome shotgun (WGS) entry which is preliminary data.</text>
</comment>
<dbReference type="Pfam" id="PF03022">
    <property type="entry name" value="MRJP"/>
    <property type="match status" value="1"/>
</dbReference>
<dbReference type="EMBL" id="JAUTDP010000009">
    <property type="protein sequence ID" value="KAK3396686.1"/>
    <property type="molecule type" value="Genomic_DNA"/>
</dbReference>
<dbReference type="PANTHER" id="PTHR10009">
    <property type="entry name" value="PROTEIN YELLOW-RELATED"/>
    <property type="match status" value="1"/>
</dbReference>
<reference evidence="5" key="1">
    <citation type="journal article" date="2023" name="Mol. Phylogenet. Evol.">
        <title>Genome-scale phylogeny and comparative genomics of the fungal order Sordariales.</title>
        <authorList>
            <person name="Hensen N."/>
            <person name="Bonometti L."/>
            <person name="Westerberg I."/>
            <person name="Brannstrom I.O."/>
            <person name="Guillou S."/>
            <person name="Cros-Aarteil S."/>
            <person name="Calhoun S."/>
            <person name="Haridas S."/>
            <person name="Kuo A."/>
            <person name="Mondo S."/>
            <person name="Pangilinan J."/>
            <person name="Riley R."/>
            <person name="LaButti K."/>
            <person name="Andreopoulos B."/>
            <person name="Lipzen A."/>
            <person name="Chen C."/>
            <person name="Yan M."/>
            <person name="Daum C."/>
            <person name="Ng V."/>
            <person name="Clum A."/>
            <person name="Steindorff A."/>
            <person name="Ohm R.A."/>
            <person name="Martin F."/>
            <person name="Silar P."/>
            <person name="Natvig D.O."/>
            <person name="Lalanne C."/>
            <person name="Gautier V."/>
            <person name="Ament-Velasquez S.L."/>
            <person name="Kruys A."/>
            <person name="Hutchinson M.I."/>
            <person name="Powell A.J."/>
            <person name="Barry K."/>
            <person name="Miller A.N."/>
            <person name="Grigoriev I.V."/>
            <person name="Debuchy R."/>
            <person name="Gladieux P."/>
            <person name="Hiltunen Thoren M."/>
            <person name="Johannesson H."/>
        </authorList>
    </citation>
    <scope>NUCLEOTIDE SEQUENCE</scope>
    <source>
        <strain evidence="5">FGSC 1904</strain>
    </source>
</reference>
<dbReference type="AlphaFoldDB" id="A0AAE0PB68"/>
<proteinExistence type="inferred from homology"/>
<dbReference type="InterPro" id="IPR011042">
    <property type="entry name" value="6-blade_b-propeller_TolB-like"/>
</dbReference>
<evidence type="ECO:0000256" key="1">
    <source>
        <dbReference type="ARBA" id="ARBA00004613"/>
    </source>
</evidence>
<reference evidence="5" key="2">
    <citation type="submission" date="2023-07" db="EMBL/GenBank/DDBJ databases">
        <authorList>
            <consortium name="Lawrence Berkeley National Laboratory"/>
            <person name="Haridas S."/>
            <person name="Hensen N."/>
            <person name="Bonometti L."/>
            <person name="Westerberg I."/>
            <person name="Brannstrom I.O."/>
            <person name="Guillou S."/>
            <person name="Cros-Aarteil S."/>
            <person name="Calhoun S."/>
            <person name="Kuo A."/>
            <person name="Mondo S."/>
            <person name="Pangilinan J."/>
            <person name="Riley R."/>
            <person name="LaButti K."/>
            <person name="Andreopoulos B."/>
            <person name="Lipzen A."/>
            <person name="Chen C."/>
            <person name="Yanf M."/>
            <person name="Daum C."/>
            <person name="Ng V."/>
            <person name="Clum A."/>
            <person name="Steindorff A."/>
            <person name="Ohm R."/>
            <person name="Martin F."/>
            <person name="Silar P."/>
            <person name="Natvig D."/>
            <person name="Lalanne C."/>
            <person name="Gautier V."/>
            <person name="Ament-velasquez S.L."/>
            <person name="Kruys A."/>
            <person name="Hutchinson M.I."/>
            <person name="Powell A.J."/>
            <person name="Barry K."/>
            <person name="Miller A.N."/>
            <person name="Grigoriev I.V."/>
            <person name="Debuchy R."/>
            <person name="Gladieux P."/>
            <person name="Thoren M.H."/>
            <person name="Johannesson H."/>
        </authorList>
    </citation>
    <scope>NUCLEOTIDE SEQUENCE</scope>
    <source>
        <strain evidence="5">FGSC 1904</strain>
    </source>
</reference>
<dbReference type="SUPFAM" id="SSF63829">
    <property type="entry name" value="Calcium-dependent phosphotriesterase"/>
    <property type="match status" value="1"/>
</dbReference>
<name>A0AAE0PB68_SORBR</name>
<dbReference type="Proteomes" id="UP001281003">
    <property type="component" value="Unassembled WGS sequence"/>
</dbReference>
<keyword evidence="3" id="KW-0964">Secreted</keyword>
<keyword evidence="4" id="KW-0732">Signal</keyword>
<dbReference type="PANTHER" id="PTHR10009:SF18">
    <property type="entry name" value="PROTEIN YELLOW-LIKE PROTEIN"/>
    <property type="match status" value="1"/>
</dbReference>
<evidence type="ECO:0000256" key="4">
    <source>
        <dbReference type="SAM" id="SignalP"/>
    </source>
</evidence>